<dbReference type="NCBIfam" id="NF033789">
    <property type="entry name" value="repress_SdpR"/>
    <property type="match status" value="1"/>
</dbReference>
<evidence type="ECO:0000256" key="1">
    <source>
        <dbReference type="ARBA" id="ARBA00023015"/>
    </source>
</evidence>
<dbReference type="PANTHER" id="PTHR33154">
    <property type="entry name" value="TRANSCRIPTIONAL REGULATOR, ARSR FAMILY"/>
    <property type="match status" value="1"/>
</dbReference>
<sequence>MNDEFFQALASPYRREIIRLLKQKSLNAGEIASHFTISKPSVSRHLEVLRQAELVTVERRGTQLIYSVNLTVLQEMGMELIELVSTKERVSNEP</sequence>
<dbReference type="SUPFAM" id="SSF46785">
    <property type="entry name" value="Winged helix' DNA-binding domain"/>
    <property type="match status" value="1"/>
</dbReference>
<keyword evidence="6" id="KW-1185">Reference proteome</keyword>
<dbReference type="GO" id="GO:0003677">
    <property type="term" value="F:DNA binding"/>
    <property type="evidence" value="ECO:0007669"/>
    <property type="project" value="UniProtKB-KW"/>
</dbReference>
<feature type="domain" description="HTH arsR-type" evidence="4">
    <location>
        <begin position="1"/>
        <end position="88"/>
    </location>
</feature>
<keyword evidence="2" id="KW-0238">DNA-binding</keyword>
<dbReference type="EMBL" id="JACRTL010000001">
    <property type="protein sequence ID" value="MBC8610146.1"/>
    <property type="molecule type" value="Genomic_DNA"/>
</dbReference>
<dbReference type="CDD" id="cd00090">
    <property type="entry name" value="HTH_ARSR"/>
    <property type="match status" value="1"/>
</dbReference>
<keyword evidence="1" id="KW-0805">Transcription regulation</keyword>
<keyword evidence="3" id="KW-0804">Transcription</keyword>
<dbReference type="PRINTS" id="PR00778">
    <property type="entry name" value="HTHARSR"/>
</dbReference>
<gene>
    <name evidence="5" type="ORF">H8702_03275</name>
</gene>
<dbReference type="Gene3D" id="1.10.10.10">
    <property type="entry name" value="Winged helix-like DNA-binding domain superfamily/Winged helix DNA-binding domain"/>
    <property type="match status" value="1"/>
</dbReference>
<proteinExistence type="predicted"/>
<dbReference type="NCBIfam" id="NF033788">
    <property type="entry name" value="HTH_metalloreg"/>
    <property type="match status" value="1"/>
</dbReference>
<dbReference type="RefSeq" id="WP_093988557.1">
    <property type="nucleotide sequence ID" value="NZ_FYDD01000003.1"/>
</dbReference>
<evidence type="ECO:0000313" key="5">
    <source>
        <dbReference type="EMBL" id="MBC8610146.1"/>
    </source>
</evidence>
<dbReference type="AlphaFoldDB" id="A0A8J6NZH0"/>
<name>A0A8J6NZH0_9FIRM</name>
<reference evidence="5" key="1">
    <citation type="submission" date="2020-08" db="EMBL/GenBank/DDBJ databases">
        <title>Genome public.</title>
        <authorList>
            <person name="Liu C."/>
            <person name="Sun Q."/>
        </authorList>
    </citation>
    <scope>NUCLEOTIDE SEQUENCE</scope>
    <source>
        <strain evidence="5">NSJ-15</strain>
    </source>
</reference>
<comment type="caution">
    <text evidence="5">The sequence shown here is derived from an EMBL/GenBank/DDBJ whole genome shotgun (WGS) entry which is preliminary data.</text>
</comment>
<dbReference type="InterPro" id="IPR011991">
    <property type="entry name" value="ArsR-like_HTH"/>
</dbReference>
<dbReference type="PANTHER" id="PTHR33154:SF33">
    <property type="entry name" value="TRANSCRIPTIONAL REPRESSOR SDPR"/>
    <property type="match status" value="1"/>
</dbReference>
<dbReference type="OrthoDB" id="9799175at2"/>
<protein>
    <submittedName>
        <fullName evidence="5">Winged helix-turn-helix transcriptional regulator</fullName>
    </submittedName>
</protein>
<evidence type="ECO:0000313" key="6">
    <source>
        <dbReference type="Proteomes" id="UP000632659"/>
    </source>
</evidence>
<organism evidence="5 6">
    <name type="scientific">Massiliimalia timonensis</name>
    <dbReference type="NCBI Taxonomy" id="1987501"/>
    <lineage>
        <taxon>Bacteria</taxon>
        <taxon>Bacillati</taxon>
        <taxon>Bacillota</taxon>
        <taxon>Clostridia</taxon>
        <taxon>Eubacteriales</taxon>
        <taxon>Oscillospiraceae</taxon>
        <taxon>Massiliimalia</taxon>
    </lineage>
</organism>
<dbReference type="SMART" id="SM00418">
    <property type="entry name" value="HTH_ARSR"/>
    <property type="match status" value="1"/>
</dbReference>
<dbReference type="InterPro" id="IPR036390">
    <property type="entry name" value="WH_DNA-bd_sf"/>
</dbReference>
<dbReference type="Pfam" id="PF01022">
    <property type="entry name" value="HTH_5"/>
    <property type="match status" value="1"/>
</dbReference>
<dbReference type="PROSITE" id="PS50987">
    <property type="entry name" value="HTH_ARSR_2"/>
    <property type="match status" value="1"/>
</dbReference>
<dbReference type="InterPro" id="IPR036388">
    <property type="entry name" value="WH-like_DNA-bd_sf"/>
</dbReference>
<evidence type="ECO:0000259" key="4">
    <source>
        <dbReference type="PROSITE" id="PS50987"/>
    </source>
</evidence>
<dbReference type="InterPro" id="IPR001845">
    <property type="entry name" value="HTH_ArsR_DNA-bd_dom"/>
</dbReference>
<evidence type="ECO:0000256" key="3">
    <source>
        <dbReference type="ARBA" id="ARBA00023163"/>
    </source>
</evidence>
<dbReference type="InterPro" id="IPR051081">
    <property type="entry name" value="HTH_MetalResp_TranReg"/>
</dbReference>
<dbReference type="Proteomes" id="UP000632659">
    <property type="component" value="Unassembled WGS sequence"/>
</dbReference>
<accession>A0A8J6NZH0</accession>
<dbReference type="GO" id="GO:0003700">
    <property type="term" value="F:DNA-binding transcription factor activity"/>
    <property type="evidence" value="ECO:0007669"/>
    <property type="project" value="InterPro"/>
</dbReference>
<evidence type="ECO:0000256" key="2">
    <source>
        <dbReference type="ARBA" id="ARBA00023125"/>
    </source>
</evidence>
<dbReference type="InterPro" id="IPR047796">
    <property type="entry name" value="SdpR-like_repress"/>
</dbReference>